<keyword evidence="3 7" id="KW-0812">Transmembrane</keyword>
<evidence type="ECO:0000313" key="8">
    <source>
        <dbReference type="EMBL" id="GKT31813.1"/>
    </source>
</evidence>
<dbReference type="EMBL" id="BQXS01009746">
    <property type="protein sequence ID" value="GKT31813.1"/>
    <property type="molecule type" value="Genomic_DNA"/>
</dbReference>
<evidence type="ECO:0000313" key="9">
    <source>
        <dbReference type="Proteomes" id="UP001057375"/>
    </source>
</evidence>
<evidence type="ECO:0000256" key="7">
    <source>
        <dbReference type="SAM" id="Phobius"/>
    </source>
</evidence>
<feature type="transmembrane region" description="Helical" evidence="7">
    <location>
        <begin position="74"/>
        <end position="92"/>
    </location>
</feature>
<comment type="subcellular location">
    <subcellularLocation>
        <location evidence="1">Membrane</location>
        <topology evidence="1">Multi-pass membrane protein</topology>
    </subcellularLocation>
</comment>
<keyword evidence="4 7" id="KW-1133">Transmembrane helix</keyword>
<reference evidence="8" key="1">
    <citation type="submission" date="2022-03" db="EMBL/GenBank/DDBJ databases">
        <title>Draft genome sequence of Aduncisulcus paluster, a free-living microaerophilic Fornicata.</title>
        <authorList>
            <person name="Yuyama I."/>
            <person name="Kume K."/>
            <person name="Tamura T."/>
            <person name="Inagaki Y."/>
            <person name="Hashimoto T."/>
        </authorList>
    </citation>
    <scope>NUCLEOTIDE SEQUENCE</scope>
    <source>
        <strain evidence="8">NY0171</strain>
    </source>
</reference>
<evidence type="ECO:0000256" key="5">
    <source>
        <dbReference type="ARBA" id="ARBA00023136"/>
    </source>
</evidence>
<dbReference type="PIRSF" id="PIRSF016013">
    <property type="entry name" value="AtER_Rer1p"/>
    <property type="match status" value="1"/>
</dbReference>
<dbReference type="Proteomes" id="UP001057375">
    <property type="component" value="Unassembled WGS sequence"/>
</dbReference>
<comment type="function">
    <text evidence="6">Involved in the retrieval of endoplasmic reticulum membrane proteins from the early Golgi compartment.</text>
</comment>
<keyword evidence="9" id="KW-1185">Reference proteome</keyword>
<sequence>MDVADSGREHKFFPEDTTLPRLVKTYKARTDRILDKYLNISIPYKQQRWIVLGIYAFLFILRCILSSAPFHYVLVMYCLYVYTIVHLLLVLTPNKMPVDMLQDKDEEGLSVDMLRLPTRDDERDDDEYKPFIPKLPEFKFWWLLVKAHTIAFICTFFPILDIPVYWPILIIYLVVVVVSTFSSEYKKWVEYNYVPFDFLRPIVLGKSKKAFISESR</sequence>
<comment type="similarity">
    <text evidence="2 6">Belongs to the RER1 family.</text>
</comment>
<evidence type="ECO:0000256" key="1">
    <source>
        <dbReference type="ARBA" id="ARBA00004141"/>
    </source>
</evidence>
<dbReference type="PANTHER" id="PTHR10743:SF0">
    <property type="entry name" value="PROTEIN RER1"/>
    <property type="match status" value="1"/>
</dbReference>
<feature type="transmembrane region" description="Helical" evidence="7">
    <location>
        <begin position="165"/>
        <end position="182"/>
    </location>
</feature>
<feature type="transmembrane region" description="Helical" evidence="7">
    <location>
        <begin position="140"/>
        <end position="159"/>
    </location>
</feature>
<dbReference type="InterPro" id="IPR004932">
    <property type="entry name" value="Rer1"/>
</dbReference>
<dbReference type="PANTHER" id="PTHR10743">
    <property type="entry name" value="PROTEIN RER1"/>
    <property type="match status" value="1"/>
</dbReference>
<evidence type="ECO:0000256" key="3">
    <source>
        <dbReference type="ARBA" id="ARBA00022692"/>
    </source>
</evidence>
<organism evidence="8 9">
    <name type="scientific">Aduncisulcus paluster</name>
    <dbReference type="NCBI Taxonomy" id="2918883"/>
    <lineage>
        <taxon>Eukaryota</taxon>
        <taxon>Metamonada</taxon>
        <taxon>Carpediemonas-like organisms</taxon>
        <taxon>Aduncisulcus</taxon>
    </lineage>
</organism>
<evidence type="ECO:0000256" key="4">
    <source>
        <dbReference type="ARBA" id="ARBA00022989"/>
    </source>
</evidence>
<comment type="caution">
    <text evidence="8">The sequence shown here is derived from an EMBL/GenBank/DDBJ whole genome shotgun (WGS) entry which is preliminary data.</text>
</comment>
<gene>
    <name evidence="8" type="ORF">ADUPG1_006159</name>
</gene>
<protein>
    <recommendedName>
        <fullName evidence="6">Protein RER1</fullName>
    </recommendedName>
</protein>
<evidence type="ECO:0000256" key="2">
    <source>
        <dbReference type="ARBA" id="ARBA00006070"/>
    </source>
</evidence>
<feature type="transmembrane region" description="Helical" evidence="7">
    <location>
        <begin position="49"/>
        <end position="68"/>
    </location>
</feature>
<keyword evidence="5 6" id="KW-0472">Membrane</keyword>
<name>A0ABQ5KK14_9EUKA</name>
<accession>A0ABQ5KK14</accession>
<dbReference type="Pfam" id="PF03248">
    <property type="entry name" value="Rer1"/>
    <property type="match status" value="1"/>
</dbReference>
<evidence type="ECO:0000256" key="6">
    <source>
        <dbReference type="PIRNR" id="PIRNR016013"/>
    </source>
</evidence>
<proteinExistence type="inferred from homology"/>